<comment type="cofactor">
    <cofactor evidence="2">
        <name>Mg(2+)</name>
        <dbReference type="ChEBI" id="CHEBI:18420"/>
    </cofactor>
</comment>
<evidence type="ECO:0000256" key="8">
    <source>
        <dbReference type="ARBA" id="ARBA00022840"/>
    </source>
</evidence>
<dbReference type="Proteomes" id="UP001321249">
    <property type="component" value="Unassembled WGS sequence"/>
</dbReference>
<comment type="pathway">
    <text evidence="3 12">Purine metabolism; IMP biosynthesis via de novo pathway; N(1)-(5-phospho-D-ribosyl)glycinamide from 5-phospho-alpha-D-ribose 1-diphosphate: step 2/2.</text>
</comment>
<dbReference type="EMBL" id="WMBE01000001">
    <property type="protein sequence ID" value="MDG0865947.1"/>
    <property type="molecule type" value="Genomic_DNA"/>
</dbReference>
<dbReference type="Gene3D" id="3.30.470.20">
    <property type="entry name" value="ATP-grasp fold, B domain"/>
    <property type="match status" value="1"/>
</dbReference>
<protein>
    <recommendedName>
        <fullName evidence="4 12">Phosphoribosylamine--glycine ligase</fullName>
        <ecNumber evidence="4 12">6.3.4.13</ecNumber>
    </recommendedName>
    <alternativeName>
        <fullName evidence="12">GARS</fullName>
    </alternativeName>
    <alternativeName>
        <fullName evidence="10 12">Glycinamide ribonucleotide synthetase</fullName>
    </alternativeName>
    <alternativeName>
        <fullName evidence="11 12">Phosphoribosylglycinamide synthetase</fullName>
    </alternativeName>
</protein>
<dbReference type="Pfam" id="PF02843">
    <property type="entry name" value="GARS_C"/>
    <property type="match status" value="1"/>
</dbReference>
<evidence type="ECO:0000256" key="4">
    <source>
        <dbReference type="ARBA" id="ARBA00013255"/>
    </source>
</evidence>
<dbReference type="InterPro" id="IPR020559">
    <property type="entry name" value="PRibGlycinamide_synth_CS"/>
</dbReference>
<dbReference type="InterPro" id="IPR011054">
    <property type="entry name" value="Rudment_hybrid_motif"/>
</dbReference>
<dbReference type="Pfam" id="PF01071">
    <property type="entry name" value="GARS_A"/>
    <property type="match status" value="1"/>
</dbReference>
<reference evidence="17 18" key="1">
    <citation type="submission" date="2019-11" db="EMBL/GenBank/DDBJ databases">
        <authorList>
            <person name="Cho J.-C."/>
        </authorList>
    </citation>
    <scope>NUCLEOTIDE SEQUENCE [LARGE SCALE GENOMIC DNA]</scope>
    <source>
        <strain evidence="16 17">JH1073</strain>
        <strain evidence="15 18">JH702</strain>
    </source>
</reference>
<dbReference type="Pfam" id="PF02844">
    <property type="entry name" value="GARS_N"/>
    <property type="match status" value="1"/>
</dbReference>
<evidence type="ECO:0000313" key="17">
    <source>
        <dbReference type="Proteomes" id="UP001219901"/>
    </source>
</evidence>
<reference evidence="16" key="2">
    <citation type="journal article" date="2023" name="Nat. Commun.">
        <title>Cultivation of marine bacteria of the SAR202 clade.</title>
        <authorList>
            <person name="Lim Y."/>
            <person name="Seo J.H."/>
            <person name="Giovannoni S.J."/>
            <person name="Kang I."/>
            <person name="Cho J.C."/>
        </authorList>
    </citation>
    <scope>NUCLEOTIDE SEQUENCE</scope>
    <source>
        <strain evidence="16">JH1073</strain>
    </source>
</reference>
<comment type="cofactor">
    <cofactor evidence="1">
        <name>Mn(2+)</name>
        <dbReference type="ChEBI" id="CHEBI:29035"/>
    </cofactor>
</comment>
<dbReference type="GO" id="GO:0009113">
    <property type="term" value="P:purine nucleobase biosynthetic process"/>
    <property type="evidence" value="ECO:0007669"/>
    <property type="project" value="InterPro"/>
</dbReference>
<evidence type="ECO:0000259" key="14">
    <source>
        <dbReference type="PROSITE" id="PS50975"/>
    </source>
</evidence>
<dbReference type="InterPro" id="IPR020561">
    <property type="entry name" value="PRibGlycinamid_synth_ATP-grasp"/>
</dbReference>
<keyword evidence="17" id="KW-1185">Reference proteome</keyword>
<organism evidence="16 17">
    <name type="scientific">Candidatus Lucifugimonas marina</name>
    <dbReference type="NCBI Taxonomy" id="3038979"/>
    <lineage>
        <taxon>Bacteria</taxon>
        <taxon>Bacillati</taxon>
        <taxon>Chloroflexota</taxon>
        <taxon>Dehalococcoidia</taxon>
        <taxon>SAR202 cluster</taxon>
        <taxon>Candidatus Lucifugimonadales</taxon>
        <taxon>Candidatus Lucifugimonadaceae</taxon>
        <taxon>Candidatus Lucifugimonas</taxon>
    </lineage>
</organism>
<gene>
    <name evidence="12 16" type="primary">purD</name>
    <name evidence="15" type="ORF">GKO46_02530</name>
    <name evidence="16" type="ORF">GKO48_06730</name>
</gene>
<sequence>MKVLLVGSGGREHAMAWKLAQSEKLTELFIAPGNAGTSAVGTNVDIGVDDHDDLVKFALDQNIDLAVVAPDQPIVDGLGDLLRDAGVTTFSPSAAAARIEGSKIWSDNLMTKYGIPTAESEPFSDSGSAMEYGRTKPEGTLVVKADGLAAGKGVIIPETYDELDSAITGMIDHGAFGESSSSILLAERMTGPEASVFAFVDGEHVSAEIASCDYKRVGEGDVGLNTGGMGSYGPPEFWTQELAARVRTEILEPAAKALVAENSSFSGVLYAGLMITEAGPKIIEFNCRLGDPETQILMPMLDSDFLEICLAVAENRLSESTVEWSSQPHTFVVAVSEGYPGSYDTGVEISGIDSAEAHGVVFHAGTAIKDDALVTSGGRVLGVTGNGDTIKDARDAAYTGIAEISFEGMKFRRDIAERAIQD</sequence>
<comment type="similarity">
    <text evidence="9 12">Belongs to the GARS family.</text>
</comment>
<dbReference type="InterPro" id="IPR000115">
    <property type="entry name" value="PRibGlycinamide_synth"/>
</dbReference>
<keyword evidence="6 13" id="KW-0547">Nucleotide-binding</keyword>
<dbReference type="Gene3D" id="3.30.1490.20">
    <property type="entry name" value="ATP-grasp fold, A domain"/>
    <property type="match status" value="1"/>
</dbReference>
<dbReference type="GO" id="GO:0004637">
    <property type="term" value="F:phosphoribosylamine-glycine ligase activity"/>
    <property type="evidence" value="ECO:0007669"/>
    <property type="project" value="UniProtKB-UniRule"/>
</dbReference>
<dbReference type="InterPro" id="IPR011761">
    <property type="entry name" value="ATP-grasp"/>
</dbReference>
<dbReference type="InterPro" id="IPR016185">
    <property type="entry name" value="PreATP-grasp_dom_sf"/>
</dbReference>
<evidence type="ECO:0000256" key="5">
    <source>
        <dbReference type="ARBA" id="ARBA00022598"/>
    </source>
</evidence>
<dbReference type="GO" id="GO:0005524">
    <property type="term" value="F:ATP binding"/>
    <property type="evidence" value="ECO:0007669"/>
    <property type="project" value="UniProtKB-UniRule"/>
</dbReference>
<evidence type="ECO:0000256" key="11">
    <source>
        <dbReference type="ARBA" id="ARBA00042864"/>
    </source>
</evidence>
<keyword evidence="5 12" id="KW-0436">Ligase</keyword>
<keyword evidence="7 12" id="KW-0658">Purine biosynthesis</keyword>
<dbReference type="Proteomes" id="UP001219901">
    <property type="component" value="Chromosome"/>
</dbReference>
<evidence type="ECO:0000313" key="16">
    <source>
        <dbReference type="EMBL" id="WFG39324.1"/>
    </source>
</evidence>
<dbReference type="InterPro" id="IPR013815">
    <property type="entry name" value="ATP_grasp_subdomain_1"/>
</dbReference>
<proteinExistence type="inferred from homology"/>
<dbReference type="SMART" id="SM01210">
    <property type="entry name" value="GARS_C"/>
    <property type="match status" value="1"/>
</dbReference>
<evidence type="ECO:0000256" key="7">
    <source>
        <dbReference type="ARBA" id="ARBA00022755"/>
    </source>
</evidence>
<evidence type="ECO:0000313" key="18">
    <source>
        <dbReference type="Proteomes" id="UP001321249"/>
    </source>
</evidence>
<dbReference type="HAMAP" id="MF_00138">
    <property type="entry name" value="GARS"/>
    <property type="match status" value="1"/>
</dbReference>
<dbReference type="EMBL" id="CP046147">
    <property type="protein sequence ID" value="WFG39324.1"/>
    <property type="molecule type" value="Genomic_DNA"/>
</dbReference>
<dbReference type="SUPFAM" id="SSF51246">
    <property type="entry name" value="Rudiment single hybrid motif"/>
    <property type="match status" value="1"/>
</dbReference>
<dbReference type="InterPro" id="IPR020560">
    <property type="entry name" value="PRibGlycinamide_synth_C-dom"/>
</dbReference>
<comment type="catalytic activity">
    <reaction evidence="12">
        <text>5-phospho-beta-D-ribosylamine + glycine + ATP = N(1)-(5-phospho-beta-D-ribosyl)glycinamide + ADP + phosphate + H(+)</text>
        <dbReference type="Rhea" id="RHEA:17453"/>
        <dbReference type="ChEBI" id="CHEBI:15378"/>
        <dbReference type="ChEBI" id="CHEBI:30616"/>
        <dbReference type="ChEBI" id="CHEBI:43474"/>
        <dbReference type="ChEBI" id="CHEBI:57305"/>
        <dbReference type="ChEBI" id="CHEBI:58681"/>
        <dbReference type="ChEBI" id="CHEBI:143788"/>
        <dbReference type="ChEBI" id="CHEBI:456216"/>
        <dbReference type="EC" id="6.3.4.13"/>
    </reaction>
</comment>
<accession>A0AAJ5ZDR6</accession>
<dbReference type="NCBIfam" id="TIGR00877">
    <property type="entry name" value="purD"/>
    <property type="match status" value="1"/>
</dbReference>
<dbReference type="PROSITE" id="PS50975">
    <property type="entry name" value="ATP_GRASP"/>
    <property type="match status" value="1"/>
</dbReference>
<dbReference type="SUPFAM" id="SSF52440">
    <property type="entry name" value="PreATP-grasp domain"/>
    <property type="match status" value="1"/>
</dbReference>
<dbReference type="GO" id="GO:0006189">
    <property type="term" value="P:'de novo' IMP biosynthetic process"/>
    <property type="evidence" value="ECO:0007669"/>
    <property type="project" value="UniProtKB-UniRule"/>
</dbReference>
<evidence type="ECO:0000256" key="9">
    <source>
        <dbReference type="ARBA" id="ARBA00038345"/>
    </source>
</evidence>
<dbReference type="AlphaFoldDB" id="A0AAJ5ZDR6"/>
<evidence type="ECO:0000256" key="10">
    <source>
        <dbReference type="ARBA" id="ARBA00042242"/>
    </source>
</evidence>
<dbReference type="Gene3D" id="3.40.50.20">
    <property type="match status" value="1"/>
</dbReference>
<evidence type="ECO:0000313" key="15">
    <source>
        <dbReference type="EMBL" id="MDG0865947.1"/>
    </source>
</evidence>
<dbReference type="PANTHER" id="PTHR43472">
    <property type="entry name" value="PHOSPHORIBOSYLAMINE--GLYCINE LIGASE"/>
    <property type="match status" value="1"/>
</dbReference>
<dbReference type="Gene3D" id="3.90.600.10">
    <property type="entry name" value="Phosphoribosylglycinamide synthetase, C-terminal domain"/>
    <property type="match status" value="1"/>
</dbReference>
<evidence type="ECO:0000256" key="3">
    <source>
        <dbReference type="ARBA" id="ARBA00005174"/>
    </source>
</evidence>
<dbReference type="EC" id="6.3.4.13" evidence="4 12"/>
<dbReference type="RefSeq" id="WP_342822897.1">
    <property type="nucleotide sequence ID" value="NZ_CP046146.1"/>
</dbReference>
<evidence type="ECO:0000256" key="1">
    <source>
        <dbReference type="ARBA" id="ARBA00001936"/>
    </source>
</evidence>
<keyword evidence="8 13" id="KW-0067">ATP-binding</keyword>
<evidence type="ECO:0000256" key="13">
    <source>
        <dbReference type="PROSITE-ProRule" id="PRU00409"/>
    </source>
</evidence>
<evidence type="ECO:0000256" key="2">
    <source>
        <dbReference type="ARBA" id="ARBA00001946"/>
    </source>
</evidence>
<dbReference type="FunFam" id="3.90.600.10:FF:000001">
    <property type="entry name" value="Trifunctional purine biosynthetic protein adenosine-3"/>
    <property type="match status" value="1"/>
</dbReference>
<dbReference type="InterPro" id="IPR037123">
    <property type="entry name" value="PRibGlycinamide_synth_C_sf"/>
</dbReference>
<evidence type="ECO:0000256" key="6">
    <source>
        <dbReference type="ARBA" id="ARBA00022741"/>
    </source>
</evidence>
<feature type="domain" description="ATP-grasp" evidence="14">
    <location>
        <begin position="107"/>
        <end position="314"/>
    </location>
</feature>
<dbReference type="SUPFAM" id="SSF56059">
    <property type="entry name" value="Glutathione synthetase ATP-binding domain-like"/>
    <property type="match status" value="1"/>
</dbReference>
<dbReference type="PROSITE" id="PS00184">
    <property type="entry name" value="GARS"/>
    <property type="match status" value="1"/>
</dbReference>
<dbReference type="InterPro" id="IPR020562">
    <property type="entry name" value="PRibGlycinamide_synth_N"/>
</dbReference>
<dbReference type="GO" id="GO:0046872">
    <property type="term" value="F:metal ion binding"/>
    <property type="evidence" value="ECO:0007669"/>
    <property type="project" value="InterPro"/>
</dbReference>
<evidence type="ECO:0000256" key="12">
    <source>
        <dbReference type="HAMAP-Rule" id="MF_00138"/>
    </source>
</evidence>
<dbReference type="PANTHER" id="PTHR43472:SF1">
    <property type="entry name" value="PHOSPHORIBOSYLAMINE--GLYCINE LIGASE, CHLOROPLASTIC"/>
    <property type="match status" value="1"/>
</dbReference>
<name>A0AAJ5ZDR6_9CHLR</name>
<dbReference type="SMART" id="SM01209">
    <property type="entry name" value="GARS_A"/>
    <property type="match status" value="1"/>
</dbReference>
<reference evidence="17" key="3">
    <citation type="submission" date="2023-06" db="EMBL/GenBank/DDBJ databases">
        <title>Pangenomics reveal diversification of enzyme families and niche specialization in globally abundant SAR202 bacteria.</title>
        <authorList>
            <person name="Saw J.H.W."/>
        </authorList>
    </citation>
    <scope>NUCLEOTIDE SEQUENCE [LARGE SCALE GENOMIC DNA]</scope>
    <source>
        <strain evidence="17">JH1073</strain>
    </source>
</reference>